<comment type="subcellular location">
    <subcellularLocation>
        <location evidence="2">Cytoplasm</location>
    </subcellularLocation>
    <subcellularLocation>
        <location evidence="1">Nucleus</location>
    </subcellularLocation>
</comment>
<dbReference type="GO" id="GO:0005737">
    <property type="term" value="C:cytoplasm"/>
    <property type="evidence" value="ECO:0007669"/>
    <property type="project" value="UniProtKB-SubCell"/>
</dbReference>
<feature type="compositionally biased region" description="Basic and acidic residues" evidence="9">
    <location>
        <begin position="255"/>
        <end position="271"/>
    </location>
</feature>
<feature type="compositionally biased region" description="Acidic residues" evidence="9">
    <location>
        <begin position="82"/>
        <end position="97"/>
    </location>
</feature>
<feature type="compositionally biased region" description="Polar residues" evidence="9">
    <location>
        <begin position="17"/>
        <end position="29"/>
    </location>
</feature>
<accession>A0A4Q4TKH0</accession>
<keyword evidence="7" id="KW-0804">Transcription</keyword>
<keyword evidence="4" id="KW-0963">Cytoplasm</keyword>
<dbReference type="AlphaFoldDB" id="A0A4Q4TKH0"/>
<feature type="region of interest" description="Disordered" evidence="9">
    <location>
        <begin position="205"/>
        <end position="336"/>
    </location>
</feature>
<dbReference type="Pfam" id="PF08528">
    <property type="entry name" value="Whi5"/>
    <property type="match status" value="1"/>
</dbReference>
<comment type="similarity">
    <text evidence="3">Belongs to the WHI5/NRM1 family.</text>
</comment>
<feature type="region of interest" description="Disordered" evidence="9">
    <location>
        <begin position="1"/>
        <end position="169"/>
    </location>
</feature>
<dbReference type="EMBL" id="QJNU01000138">
    <property type="protein sequence ID" value="RYP06247.1"/>
    <property type="molecule type" value="Genomic_DNA"/>
</dbReference>
<protein>
    <recommendedName>
        <fullName evidence="12">Cyclin-dependent kinase</fullName>
    </recommendedName>
</protein>
<evidence type="ECO:0000256" key="9">
    <source>
        <dbReference type="SAM" id="MobiDB-lite"/>
    </source>
</evidence>
<sequence length="336" mass="36379">MEASPSKRRVLGAIDANTRSPSTAVSRSLASKHDAIKPHVSVASPRFLSEGKKRPLAEEQQEAPRQTAEEHRPAKKPCLPSAEDDQSPPQEADDDVPVEQASQEIEQHRSMSPANSSIFDTSAHDISQSTVMTEPDAEGAAGTAGPLPAAPPPPPPQRPPMTREEARQKAEILRLRLGLASYKVRTGQTDVPLERLQIRPLAGGRRITTHGSTGGMSFRCTDSTSGGNTIFSRASHLAQPQPQPRLTPQLAPFLPRDRTGEDKQPEAEKPRRQTSAPPPQRKALPTAPLQRGASFSHARDASILARDLEMHGSRRRPEDTEAIESSAKGLLNLSRA</sequence>
<evidence type="ECO:0000256" key="5">
    <source>
        <dbReference type="ARBA" id="ARBA00022491"/>
    </source>
</evidence>
<evidence type="ECO:0000256" key="6">
    <source>
        <dbReference type="ARBA" id="ARBA00023015"/>
    </source>
</evidence>
<keyword evidence="6" id="KW-0805">Transcription regulation</keyword>
<evidence type="ECO:0008006" key="12">
    <source>
        <dbReference type="Google" id="ProtNLM"/>
    </source>
</evidence>
<keyword evidence="5" id="KW-0678">Repressor</keyword>
<comment type="caution">
    <text evidence="10">The sequence shown here is derived from an EMBL/GenBank/DDBJ whole genome shotgun (WGS) entry which is preliminary data.</text>
</comment>
<feature type="compositionally biased region" description="Pro residues" evidence="9">
    <location>
        <begin position="148"/>
        <end position="159"/>
    </location>
</feature>
<proteinExistence type="inferred from homology"/>
<feature type="compositionally biased region" description="Polar residues" evidence="9">
    <location>
        <begin position="220"/>
        <end position="232"/>
    </location>
</feature>
<gene>
    <name evidence="10" type="ORF">DL764_003261</name>
</gene>
<evidence type="ECO:0000313" key="11">
    <source>
        <dbReference type="Proteomes" id="UP000293360"/>
    </source>
</evidence>
<reference evidence="10 11" key="1">
    <citation type="submission" date="2018-06" db="EMBL/GenBank/DDBJ databases">
        <title>Complete Genomes of Monosporascus.</title>
        <authorList>
            <person name="Robinson A.J."/>
            <person name="Natvig D.O."/>
        </authorList>
    </citation>
    <scope>NUCLEOTIDE SEQUENCE [LARGE SCALE GENOMIC DNA]</scope>
    <source>
        <strain evidence="10 11">CBS 110550</strain>
    </source>
</reference>
<feature type="compositionally biased region" description="Low complexity" evidence="9">
    <location>
        <begin position="237"/>
        <end position="252"/>
    </location>
</feature>
<feature type="compositionally biased region" description="Basic and acidic residues" evidence="9">
    <location>
        <begin position="306"/>
        <end position="319"/>
    </location>
</feature>
<dbReference type="Proteomes" id="UP000293360">
    <property type="component" value="Unassembled WGS sequence"/>
</dbReference>
<evidence type="ECO:0000256" key="2">
    <source>
        <dbReference type="ARBA" id="ARBA00004496"/>
    </source>
</evidence>
<evidence type="ECO:0000256" key="1">
    <source>
        <dbReference type="ARBA" id="ARBA00004123"/>
    </source>
</evidence>
<feature type="compositionally biased region" description="Low complexity" evidence="9">
    <location>
        <begin position="138"/>
        <end position="147"/>
    </location>
</feature>
<evidence type="ECO:0000256" key="4">
    <source>
        <dbReference type="ARBA" id="ARBA00022490"/>
    </source>
</evidence>
<evidence type="ECO:0000256" key="8">
    <source>
        <dbReference type="ARBA" id="ARBA00023242"/>
    </source>
</evidence>
<evidence type="ECO:0000256" key="3">
    <source>
        <dbReference type="ARBA" id="ARBA00006922"/>
    </source>
</evidence>
<name>A0A4Q4TKH0_9PEZI</name>
<evidence type="ECO:0000256" key="7">
    <source>
        <dbReference type="ARBA" id="ARBA00023163"/>
    </source>
</evidence>
<evidence type="ECO:0000313" key="10">
    <source>
        <dbReference type="EMBL" id="RYP06247.1"/>
    </source>
</evidence>
<keyword evidence="11" id="KW-1185">Reference proteome</keyword>
<organism evidence="10 11">
    <name type="scientific">Monosporascus ibericus</name>
    <dbReference type="NCBI Taxonomy" id="155417"/>
    <lineage>
        <taxon>Eukaryota</taxon>
        <taxon>Fungi</taxon>
        <taxon>Dikarya</taxon>
        <taxon>Ascomycota</taxon>
        <taxon>Pezizomycotina</taxon>
        <taxon>Sordariomycetes</taxon>
        <taxon>Xylariomycetidae</taxon>
        <taxon>Xylariales</taxon>
        <taxon>Xylariales incertae sedis</taxon>
        <taxon>Monosporascus</taxon>
    </lineage>
</organism>
<dbReference type="OrthoDB" id="5345625at2759"/>
<keyword evidence="8" id="KW-0539">Nucleus</keyword>
<dbReference type="GO" id="GO:0005634">
    <property type="term" value="C:nucleus"/>
    <property type="evidence" value="ECO:0007669"/>
    <property type="project" value="UniProtKB-SubCell"/>
</dbReference>
<dbReference type="InterPro" id="IPR013734">
    <property type="entry name" value="TF_Nrm1/Whi5"/>
</dbReference>
<feature type="compositionally biased region" description="Basic residues" evidence="9">
    <location>
        <begin position="1"/>
        <end position="10"/>
    </location>
</feature>
<feature type="compositionally biased region" description="Polar residues" evidence="9">
    <location>
        <begin position="100"/>
        <end position="132"/>
    </location>
</feature>